<comment type="caution">
    <text evidence="2">The sequence shown here is derived from an EMBL/GenBank/DDBJ whole genome shotgun (WGS) entry which is preliminary data.</text>
</comment>
<dbReference type="Proteomes" id="UP000027284">
    <property type="component" value="Unassembled WGS sequence"/>
</dbReference>
<evidence type="ECO:0000313" key="3">
    <source>
        <dbReference type="Proteomes" id="UP000027284"/>
    </source>
</evidence>
<proteinExistence type="predicted"/>
<gene>
    <name evidence="2" type="ORF">EG19_09675</name>
</gene>
<keyword evidence="3" id="KW-1185">Reference proteome</keyword>
<dbReference type="SUPFAM" id="SSF103247">
    <property type="entry name" value="TT1751-like"/>
    <property type="match status" value="1"/>
</dbReference>
<dbReference type="AlphaFoldDB" id="A0A062XUY2"/>
<protein>
    <recommendedName>
        <fullName evidence="1">DUF302 domain-containing protein</fullName>
    </recommendedName>
</protein>
<dbReference type="Pfam" id="PF03625">
    <property type="entry name" value="DUF302"/>
    <property type="match status" value="1"/>
</dbReference>
<accession>A0A062XUY2</accession>
<dbReference type="RefSeq" id="WP_038046836.1">
    <property type="nucleotide sequence ID" value="NZ_JMFG01000005.1"/>
</dbReference>
<dbReference type="PANTHER" id="PTHR38342:SF1">
    <property type="entry name" value="SLR5037 PROTEIN"/>
    <property type="match status" value="1"/>
</dbReference>
<sequence length="134" mass="14421">MRETSVAFEEKSQFGFEETVERARQALAERGFGVLCEIDVQATLKKKLDVDRPPYLILGACHAPSAHQVLSAEPQAGVLLPCNVTVSVEEGQVVVRAMRPQGALAVFNRPDLAPVADHVGELLRQVVAFAAGGQ</sequence>
<evidence type="ECO:0000313" key="2">
    <source>
        <dbReference type="EMBL" id="KDA54683.1"/>
    </source>
</evidence>
<feature type="domain" description="DUF302" evidence="1">
    <location>
        <begin position="38"/>
        <end position="100"/>
    </location>
</feature>
<organism evidence="2 3">
    <name type="scientific">Thermoanaerobaculum aquaticum</name>
    <dbReference type="NCBI Taxonomy" id="1312852"/>
    <lineage>
        <taxon>Bacteria</taxon>
        <taxon>Pseudomonadati</taxon>
        <taxon>Acidobacteriota</taxon>
        <taxon>Thermoanaerobaculia</taxon>
        <taxon>Thermoanaerobaculales</taxon>
        <taxon>Thermoanaerobaculaceae</taxon>
        <taxon>Thermoanaerobaculum</taxon>
    </lineage>
</organism>
<dbReference type="OrthoDB" id="9791067at2"/>
<dbReference type="Gene3D" id="3.30.310.70">
    <property type="entry name" value="TT1751-like domain"/>
    <property type="match status" value="1"/>
</dbReference>
<evidence type="ECO:0000259" key="1">
    <source>
        <dbReference type="Pfam" id="PF03625"/>
    </source>
</evidence>
<dbReference type="CDD" id="cd14797">
    <property type="entry name" value="DUF302"/>
    <property type="match status" value="1"/>
</dbReference>
<dbReference type="PIRSF" id="PIRSF021774">
    <property type="entry name" value="UCP021774"/>
    <property type="match status" value="1"/>
</dbReference>
<dbReference type="EMBL" id="JMFG01000005">
    <property type="protein sequence ID" value="KDA54683.1"/>
    <property type="molecule type" value="Genomic_DNA"/>
</dbReference>
<name>A0A062XUY2_9BACT</name>
<dbReference type="InterPro" id="IPR016796">
    <property type="entry name" value="UCP021774"/>
</dbReference>
<dbReference type="InterPro" id="IPR005180">
    <property type="entry name" value="DUF302"/>
</dbReference>
<dbReference type="PANTHER" id="PTHR38342">
    <property type="entry name" value="SLR5037 PROTEIN"/>
    <property type="match status" value="1"/>
</dbReference>
<reference evidence="2 3" key="1">
    <citation type="submission" date="2014-04" db="EMBL/GenBank/DDBJ databases">
        <title>The Genome Sequence of Thermoanaerobaculum aquaticum MP-01, The First Cultivated Group 23 Acidobacterium.</title>
        <authorList>
            <person name="Stamps B.W."/>
            <person name="Losey N.A."/>
            <person name="Lawson P.A."/>
            <person name="Stevenson B.S."/>
        </authorList>
    </citation>
    <scope>NUCLEOTIDE SEQUENCE [LARGE SCALE GENOMIC DNA]</scope>
    <source>
        <strain evidence="2 3">MP-01</strain>
    </source>
</reference>
<dbReference type="STRING" id="1312852.EG19_09675"/>
<dbReference type="InterPro" id="IPR035923">
    <property type="entry name" value="TT1751-like_sf"/>
</dbReference>